<evidence type="ECO:0000313" key="6">
    <source>
        <dbReference type="EMBL" id="NRF65732.1"/>
    </source>
</evidence>
<dbReference type="Pfam" id="PF04828">
    <property type="entry name" value="GFA"/>
    <property type="match status" value="1"/>
</dbReference>
<dbReference type="InterPro" id="IPR006913">
    <property type="entry name" value="CENP-V/GFA"/>
</dbReference>
<dbReference type="PROSITE" id="PS51891">
    <property type="entry name" value="CENP_V_GFA"/>
    <property type="match status" value="1"/>
</dbReference>
<comment type="caution">
    <text evidence="6">The sequence shown here is derived from an EMBL/GenBank/DDBJ whole genome shotgun (WGS) entry which is preliminary data.</text>
</comment>
<organism evidence="6 7">
    <name type="scientific">Pseudaquabacterium terrae</name>
    <dbReference type="NCBI Taxonomy" id="2732868"/>
    <lineage>
        <taxon>Bacteria</taxon>
        <taxon>Pseudomonadati</taxon>
        <taxon>Pseudomonadota</taxon>
        <taxon>Betaproteobacteria</taxon>
        <taxon>Burkholderiales</taxon>
        <taxon>Sphaerotilaceae</taxon>
        <taxon>Pseudaquabacterium</taxon>
    </lineage>
</organism>
<feature type="domain" description="CENP-V/GFA" evidence="5">
    <location>
        <begin position="3"/>
        <end position="109"/>
    </location>
</feature>
<protein>
    <submittedName>
        <fullName evidence="6">GFA family protein</fullName>
    </submittedName>
</protein>
<comment type="similarity">
    <text evidence="1">Belongs to the Gfa family.</text>
</comment>
<dbReference type="SUPFAM" id="SSF51316">
    <property type="entry name" value="Mss4-like"/>
    <property type="match status" value="1"/>
</dbReference>
<accession>A0ABX2ECY2</accession>
<dbReference type="Gene3D" id="3.90.1590.10">
    <property type="entry name" value="glutathione-dependent formaldehyde- activating enzyme (gfa)"/>
    <property type="match status" value="1"/>
</dbReference>
<reference evidence="6 7" key="1">
    <citation type="submission" date="2020-05" db="EMBL/GenBank/DDBJ databases">
        <title>Aquincola sp. isolate from soil.</title>
        <authorList>
            <person name="Han J."/>
            <person name="Kim D.-U."/>
        </authorList>
    </citation>
    <scope>NUCLEOTIDE SEQUENCE [LARGE SCALE GENOMIC DNA]</scope>
    <source>
        <strain evidence="6 7">S2</strain>
    </source>
</reference>
<evidence type="ECO:0000313" key="7">
    <source>
        <dbReference type="Proteomes" id="UP000737171"/>
    </source>
</evidence>
<dbReference type="Proteomes" id="UP000737171">
    <property type="component" value="Unassembled WGS sequence"/>
</dbReference>
<evidence type="ECO:0000256" key="1">
    <source>
        <dbReference type="ARBA" id="ARBA00005495"/>
    </source>
</evidence>
<dbReference type="PANTHER" id="PTHR33337">
    <property type="entry name" value="GFA DOMAIN-CONTAINING PROTEIN"/>
    <property type="match status" value="1"/>
</dbReference>
<evidence type="ECO:0000256" key="2">
    <source>
        <dbReference type="ARBA" id="ARBA00022723"/>
    </source>
</evidence>
<name>A0ABX2ECY2_9BURK</name>
<dbReference type="RefSeq" id="WP_173120028.1">
    <property type="nucleotide sequence ID" value="NZ_JABRWJ010000001.1"/>
</dbReference>
<keyword evidence="4" id="KW-0456">Lyase</keyword>
<evidence type="ECO:0000259" key="5">
    <source>
        <dbReference type="PROSITE" id="PS51891"/>
    </source>
</evidence>
<keyword evidence="7" id="KW-1185">Reference proteome</keyword>
<dbReference type="PANTHER" id="PTHR33337:SF40">
    <property type="entry name" value="CENP-V_GFA DOMAIN-CONTAINING PROTEIN-RELATED"/>
    <property type="match status" value="1"/>
</dbReference>
<gene>
    <name evidence="6" type="ORF">HLB44_01910</name>
</gene>
<sequence length="138" mass="14891">MPHTGSCLCGGITFRIHSPLEPIQVCHCSQCRRAQGGPFVAIIPVATASFALDDPQHLLTAYEATPGKQRMFCGRCGSPLFSRRDALPDVVRVRAGLISEPVPARPAWHAHVGSKCSWWPIDDGLPQYAGAYVAANEP</sequence>
<evidence type="ECO:0000256" key="4">
    <source>
        <dbReference type="ARBA" id="ARBA00023239"/>
    </source>
</evidence>
<keyword evidence="2" id="KW-0479">Metal-binding</keyword>
<dbReference type="InterPro" id="IPR011057">
    <property type="entry name" value="Mss4-like_sf"/>
</dbReference>
<proteinExistence type="inferred from homology"/>
<dbReference type="EMBL" id="JABRWJ010000001">
    <property type="protein sequence ID" value="NRF65732.1"/>
    <property type="molecule type" value="Genomic_DNA"/>
</dbReference>
<keyword evidence="3" id="KW-0862">Zinc</keyword>
<evidence type="ECO:0000256" key="3">
    <source>
        <dbReference type="ARBA" id="ARBA00022833"/>
    </source>
</evidence>